<dbReference type="AlphaFoldDB" id="A0A6M3M5C0"/>
<evidence type="ECO:0000313" key="1">
    <source>
        <dbReference type="EMBL" id="QJB02354.1"/>
    </source>
</evidence>
<sequence length="72" mass="7813">MSRDNKPSDPISKHLPFKLIKGGAEIDAICHELLMGAISPEMDGEKVARLEALLKPKGKLSLVDKAIPDTFS</sequence>
<gene>
    <name evidence="1" type="ORF">MM171B01351_0005</name>
</gene>
<organism evidence="1">
    <name type="scientific">viral metagenome</name>
    <dbReference type="NCBI Taxonomy" id="1070528"/>
    <lineage>
        <taxon>unclassified sequences</taxon>
        <taxon>metagenomes</taxon>
        <taxon>organismal metagenomes</taxon>
    </lineage>
</organism>
<name>A0A6M3M5C0_9ZZZZ</name>
<accession>A0A6M3M5C0</accession>
<reference evidence="1" key="1">
    <citation type="submission" date="2020-03" db="EMBL/GenBank/DDBJ databases">
        <title>The deep terrestrial virosphere.</title>
        <authorList>
            <person name="Holmfeldt K."/>
            <person name="Nilsson E."/>
            <person name="Simone D."/>
            <person name="Lopez-Fernandez M."/>
            <person name="Wu X."/>
            <person name="de Brujin I."/>
            <person name="Lundin D."/>
            <person name="Andersson A."/>
            <person name="Bertilsson S."/>
            <person name="Dopson M."/>
        </authorList>
    </citation>
    <scope>NUCLEOTIDE SEQUENCE</scope>
    <source>
        <strain evidence="1">MM171B01351</strain>
    </source>
</reference>
<protein>
    <submittedName>
        <fullName evidence="1">Uncharacterized protein</fullName>
    </submittedName>
</protein>
<dbReference type="EMBL" id="MT143777">
    <property type="protein sequence ID" value="QJB02354.1"/>
    <property type="molecule type" value="Genomic_DNA"/>
</dbReference>
<proteinExistence type="predicted"/>